<organism evidence="8 9">
    <name type="scientific">Calocera cornea HHB12733</name>
    <dbReference type="NCBI Taxonomy" id="1353952"/>
    <lineage>
        <taxon>Eukaryota</taxon>
        <taxon>Fungi</taxon>
        <taxon>Dikarya</taxon>
        <taxon>Basidiomycota</taxon>
        <taxon>Agaricomycotina</taxon>
        <taxon>Dacrymycetes</taxon>
        <taxon>Dacrymycetales</taxon>
        <taxon>Dacrymycetaceae</taxon>
        <taxon>Calocera</taxon>
    </lineage>
</organism>
<feature type="domain" description="RRM" evidence="7">
    <location>
        <begin position="113"/>
        <end position="190"/>
    </location>
</feature>
<dbReference type="InterPro" id="IPR022023">
    <property type="entry name" value="U1snRNP70_N"/>
</dbReference>
<keyword evidence="9" id="KW-1185">Reference proteome</keyword>
<dbReference type="GO" id="GO:0071004">
    <property type="term" value="C:U2-type prespliceosome"/>
    <property type="evidence" value="ECO:0007669"/>
    <property type="project" value="TreeGrafter"/>
</dbReference>
<protein>
    <submittedName>
        <fullName evidence="8">RNA-binding domain-containing protein</fullName>
    </submittedName>
</protein>
<evidence type="ECO:0000259" key="7">
    <source>
        <dbReference type="PROSITE" id="PS50102"/>
    </source>
</evidence>
<accession>A0A165GCX1</accession>
<dbReference type="InterPro" id="IPR034143">
    <property type="entry name" value="snRNP70_RRM"/>
</dbReference>
<evidence type="ECO:0000313" key="8">
    <source>
        <dbReference type="EMBL" id="KZT57909.1"/>
    </source>
</evidence>
<dbReference type="Proteomes" id="UP000076842">
    <property type="component" value="Unassembled WGS sequence"/>
</dbReference>
<dbReference type="FunFam" id="3.30.70.330:FF:000132">
    <property type="entry name" value="Small nuclear ribonucleoprotein U11/U12 subunit 35"/>
    <property type="match status" value="1"/>
</dbReference>
<keyword evidence="3" id="KW-0539">Nucleus</keyword>
<dbReference type="GO" id="GO:0003729">
    <property type="term" value="F:mRNA binding"/>
    <property type="evidence" value="ECO:0007669"/>
    <property type="project" value="TreeGrafter"/>
</dbReference>
<gene>
    <name evidence="8" type="ORF">CALCODRAFT_264191</name>
</gene>
<dbReference type="InParanoid" id="A0A165GCX1"/>
<dbReference type="InterPro" id="IPR012677">
    <property type="entry name" value="Nucleotide-bd_a/b_plait_sf"/>
</dbReference>
<evidence type="ECO:0000313" key="9">
    <source>
        <dbReference type="Proteomes" id="UP000076842"/>
    </source>
</evidence>
<evidence type="ECO:0000256" key="3">
    <source>
        <dbReference type="ARBA" id="ARBA00023242"/>
    </source>
</evidence>
<dbReference type="SMART" id="SM00360">
    <property type="entry name" value="RRM"/>
    <property type="match status" value="1"/>
</dbReference>
<dbReference type="InterPro" id="IPR000504">
    <property type="entry name" value="RRM_dom"/>
</dbReference>
<dbReference type="EMBL" id="KV423957">
    <property type="protein sequence ID" value="KZT57909.1"/>
    <property type="molecule type" value="Genomic_DNA"/>
</dbReference>
<dbReference type="FunCoup" id="A0A165GCX1">
    <property type="interactions" value="221"/>
</dbReference>
<feature type="region of interest" description="Disordered" evidence="6">
    <location>
        <begin position="80"/>
        <end position="111"/>
    </location>
</feature>
<evidence type="ECO:0000256" key="1">
    <source>
        <dbReference type="ARBA" id="ARBA00004123"/>
    </source>
</evidence>
<dbReference type="GO" id="GO:0005685">
    <property type="term" value="C:U1 snRNP"/>
    <property type="evidence" value="ECO:0007669"/>
    <property type="project" value="TreeGrafter"/>
</dbReference>
<dbReference type="PANTHER" id="PTHR13952:SF5">
    <property type="entry name" value="U1 SMALL NUCLEAR RIBONUCLEOPROTEIN 70 KDA"/>
    <property type="match status" value="1"/>
</dbReference>
<dbReference type="Gene3D" id="3.30.70.330">
    <property type="match status" value="1"/>
</dbReference>
<dbReference type="CDD" id="cd12236">
    <property type="entry name" value="RRM_snRNP70"/>
    <property type="match status" value="1"/>
</dbReference>
<feature type="compositionally biased region" description="Gly residues" evidence="6">
    <location>
        <begin position="223"/>
        <end position="330"/>
    </location>
</feature>
<evidence type="ECO:0000256" key="2">
    <source>
        <dbReference type="ARBA" id="ARBA00022884"/>
    </source>
</evidence>
<dbReference type="Pfam" id="PF00076">
    <property type="entry name" value="RRM_1"/>
    <property type="match status" value="1"/>
</dbReference>
<feature type="compositionally biased region" description="Basic and acidic residues" evidence="6">
    <location>
        <begin position="80"/>
        <end position="103"/>
    </location>
</feature>
<dbReference type="AlphaFoldDB" id="A0A165GCX1"/>
<dbReference type="OrthoDB" id="4207594at2759"/>
<dbReference type="Pfam" id="PF12220">
    <property type="entry name" value="U1snRNP70_N"/>
    <property type="match status" value="1"/>
</dbReference>
<dbReference type="InterPro" id="IPR035979">
    <property type="entry name" value="RBD_domain_sf"/>
</dbReference>
<keyword evidence="2 5" id="KW-0694">RNA-binding</keyword>
<name>A0A165GCX1_9BASI</name>
<feature type="region of interest" description="Disordered" evidence="6">
    <location>
        <begin position="200"/>
        <end position="330"/>
    </location>
</feature>
<dbReference type="PANTHER" id="PTHR13952">
    <property type="entry name" value="U1 SMALL NUCLEAR RIBONUCLEOPROTEIN 70 KD"/>
    <property type="match status" value="1"/>
</dbReference>
<proteinExistence type="predicted"/>
<dbReference type="PROSITE" id="PS50102">
    <property type="entry name" value="RRM"/>
    <property type="match status" value="1"/>
</dbReference>
<evidence type="ECO:0000256" key="5">
    <source>
        <dbReference type="PROSITE-ProRule" id="PRU00176"/>
    </source>
</evidence>
<keyword evidence="4" id="KW-0687">Ribonucleoprotein</keyword>
<dbReference type="GO" id="GO:0030619">
    <property type="term" value="F:U1 snRNA binding"/>
    <property type="evidence" value="ECO:0007669"/>
    <property type="project" value="InterPro"/>
</dbReference>
<dbReference type="SUPFAM" id="SSF54928">
    <property type="entry name" value="RNA-binding domain, RBD"/>
    <property type="match status" value="1"/>
</dbReference>
<evidence type="ECO:0000256" key="6">
    <source>
        <dbReference type="SAM" id="MobiDB-lite"/>
    </source>
</evidence>
<comment type="subcellular location">
    <subcellularLocation>
        <location evidence="1">Nucleus</location>
    </subcellularLocation>
</comment>
<dbReference type="InterPro" id="IPR051183">
    <property type="entry name" value="U1_U11-U12_snRNP_70-35kDa"/>
</dbReference>
<dbReference type="STRING" id="1353952.A0A165GCX1"/>
<dbReference type="GO" id="GO:0071011">
    <property type="term" value="C:precatalytic spliceosome"/>
    <property type="evidence" value="ECO:0007669"/>
    <property type="project" value="TreeGrafter"/>
</dbReference>
<sequence>MTHLLPPNLLKLFAPRPPLPYLRAVGKDPNKPKPKSVNGVADLLALIKEQSIVDTAKNDEREEGEEEQFTYVEEVKRSIRREERTKQREENMAKAKESYKPTEDPNAQGDPYKTLFISRLSKKVTEKDLRKEFERYGDIERIRLVRDTKGKSRGYAFIVYERERDMKAAYKDAEGLVFLGKRILVDVERGRTVRGWRPRRLGGGLGGRPKPIVADAAPIRGPPSGGGFRGGFGDRGGFSDRGGFRGGRGGFGDRGGFRGGRGGGFGGPPGGGFGGPPGGGFGGGGGGAYGPPGAGGGGGGFGGPGGGGGFGGGDRGGFGDRGGGFRGGFR</sequence>
<evidence type="ECO:0000256" key="4">
    <source>
        <dbReference type="ARBA" id="ARBA00023274"/>
    </source>
</evidence>
<dbReference type="GO" id="GO:0000398">
    <property type="term" value="P:mRNA splicing, via spliceosome"/>
    <property type="evidence" value="ECO:0007669"/>
    <property type="project" value="TreeGrafter"/>
</dbReference>
<reference evidence="8 9" key="1">
    <citation type="journal article" date="2016" name="Mol. Biol. Evol.">
        <title>Comparative Genomics of Early-Diverging Mushroom-Forming Fungi Provides Insights into the Origins of Lignocellulose Decay Capabilities.</title>
        <authorList>
            <person name="Nagy L.G."/>
            <person name="Riley R."/>
            <person name="Tritt A."/>
            <person name="Adam C."/>
            <person name="Daum C."/>
            <person name="Floudas D."/>
            <person name="Sun H."/>
            <person name="Yadav J.S."/>
            <person name="Pangilinan J."/>
            <person name="Larsson K.H."/>
            <person name="Matsuura K."/>
            <person name="Barry K."/>
            <person name="Labutti K."/>
            <person name="Kuo R."/>
            <person name="Ohm R.A."/>
            <person name="Bhattacharya S.S."/>
            <person name="Shirouzu T."/>
            <person name="Yoshinaga Y."/>
            <person name="Martin F.M."/>
            <person name="Grigoriev I.V."/>
            <person name="Hibbett D.S."/>
        </authorList>
    </citation>
    <scope>NUCLEOTIDE SEQUENCE [LARGE SCALE GENOMIC DNA]</scope>
    <source>
        <strain evidence="8 9">HHB12733</strain>
    </source>
</reference>